<evidence type="ECO:0000256" key="1">
    <source>
        <dbReference type="ARBA" id="ARBA00004906"/>
    </source>
</evidence>
<dbReference type="OMA" id="WWISIEK"/>
<dbReference type="InParanoid" id="A0A251SU03"/>
<dbReference type="FunCoup" id="A0A251SU03">
    <property type="interactions" value="92"/>
</dbReference>
<dbReference type="EMBL" id="CM007902">
    <property type="protein sequence ID" value="OTG02089.1"/>
    <property type="molecule type" value="Genomic_DNA"/>
</dbReference>
<dbReference type="Gene3D" id="3.30.710.10">
    <property type="entry name" value="Potassium Channel Kv1.1, Chain A"/>
    <property type="match status" value="1"/>
</dbReference>
<dbReference type="EMBL" id="MNCJ02000328">
    <property type="protein sequence ID" value="KAF5773976.1"/>
    <property type="molecule type" value="Genomic_DNA"/>
</dbReference>
<evidence type="ECO:0000259" key="2">
    <source>
        <dbReference type="PROSITE" id="PS50097"/>
    </source>
</evidence>
<dbReference type="CDD" id="cd18186">
    <property type="entry name" value="BTB_POZ_ZBTB_KLHL-like"/>
    <property type="match status" value="1"/>
</dbReference>
<dbReference type="PANTHER" id="PTHR46672">
    <property type="entry name" value="OS08G0495500 PROTEIN-RELATED"/>
    <property type="match status" value="1"/>
</dbReference>
<comment type="pathway">
    <text evidence="1">Protein modification; protein ubiquitination.</text>
</comment>
<dbReference type="Gramene" id="mRNA:HanXRQr2_Chr13g0594931">
    <property type="protein sequence ID" value="mRNA:HanXRQr2_Chr13g0594931"/>
    <property type="gene ID" value="HanXRQr2_Chr13g0594931"/>
</dbReference>
<dbReference type="Proteomes" id="UP000215914">
    <property type="component" value="Chromosome 13"/>
</dbReference>
<sequence>MTDHRVDTTARLAQWRIDTLASSSTYRKSDPFKIGKWNWRLVVEKNRNLLIKLYPEISSLNKESPPIASFIIQVVCSLGGRKTFVHPEIRDKQLKSNGDFVWAIEVPLGGKFIIDVEFLDLKTLSPNGSESCSVWTEHFTHKDFQATTLSSIGKMLSESIHTDIIINTSNGSVGAHRAILAARSPVFKSMFSHDLKEKEMSVINISDMSIEACQAFLSYIYGNIIDQHFLTHRLELLRAADKYDVTDLKEACHESLLDDIDTNNVLERLQNASLYRLPKLKICCMQYLVRFGKIFDILEEFTGFIQSADRELIGEVFNEVLSVWKGF</sequence>
<protein>
    <submittedName>
        <fullName evidence="3">Chromatin remodeling &amp; transcription regulator BTB-POZ family</fullName>
    </submittedName>
    <submittedName>
        <fullName evidence="4">Putative SKP1/BTB/POZ domain-containing protein</fullName>
    </submittedName>
</protein>
<dbReference type="PROSITE" id="PS50097">
    <property type="entry name" value="BTB"/>
    <property type="match status" value="1"/>
</dbReference>
<reference evidence="3" key="3">
    <citation type="submission" date="2020-06" db="EMBL/GenBank/DDBJ databases">
        <title>Helianthus annuus Genome sequencing and assembly Release 2.</title>
        <authorList>
            <person name="Gouzy J."/>
            <person name="Langlade N."/>
            <person name="Munos S."/>
        </authorList>
    </citation>
    <scope>NUCLEOTIDE SEQUENCE</scope>
    <source>
        <tissue evidence="3">Leaves</tissue>
    </source>
</reference>
<dbReference type="Pfam" id="PF00651">
    <property type="entry name" value="BTB"/>
    <property type="match status" value="1"/>
</dbReference>
<proteinExistence type="predicted"/>
<organism evidence="4 5">
    <name type="scientific">Helianthus annuus</name>
    <name type="common">Common sunflower</name>
    <dbReference type="NCBI Taxonomy" id="4232"/>
    <lineage>
        <taxon>Eukaryota</taxon>
        <taxon>Viridiplantae</taxon>
        <taxon>Streptophyta</taxon>
        <taxon>Embryophyta</taxon>
        <taxon>Tracheophyta</taxon>
        <taxon>Spermatophyta</taxon>
        <taxon>Magnoliopsida</taxon>
        <taxon>eudicotyledons</taxon>
        <taxon>Gunneridae</taxon>
        <taxon>Pentapetalae</taxon>
        <taxon>asterids</taxon>
        <taxon>campanulids</taxon>
        <taxon>Asterales</taxon>
        <taxon>Asteraceae</taxon>
        <taxon>Asteroideae</taxon>
        <taxon>Heliantheae alliance</taxon>
        <taxon>Heliantheae</taxon>
        <taxon>Helianthus</taxon>
    </lineage>
</organism>
<evidence type="ECO:0000313" key="5">
    <source>
        <dbReference type="Proteomes" id="UP000215914"/>
    </source>
</evidence>
<dbReference type="STRING" id="4232.A0A251SU03"/>
<dbReference type="InterPro" id="IPR011333">
    <property type="entry name" value="SKP1/BTB/POZ_sf"/>
</dbReference>
<evidence type="ECO:0000313" key="3">
    <source>
        <dbReference type="EMBL" id="KAF5773976.1"/>
    </source>
</evidence>
<reference evidence="4" key="2">
    <citation type="submission" date="2017-02" db="EMBL/GenBank/DDBJ databases">
        <title>Sunflower complete genome.</title>
        <authorList>
            <person name="Langlade N."/>
            <person name="Munos S."/>
        </authorList>
    </citation>
    <scope>NUCLEOTIDE SEQUENCE [LARGE SCALE GENOMIC DNA]</scope>
    <source>
        <tissue evidence="4">Leaves</tissue>
    </source>
</reference>
<dbReference type="OrthoDB" id="6359816at2759"/>
<reference evidence="3 5" key="1">
    <citation type="journal article" date="2017" name="Nature">
        <title>The sunflower genome provides insights into oil metabolism, flowering and Asterid evolution.</title>
        <authorList>
            <person name="Badouin H."/>
            <person name="Gouzy J."/>
            <person name="Grassa C.J."/>
            <person name="Murat F."/>
            <person name="Staton S.E."/>
            <person name="Cottret L."/>
            <person name="Lelandais-Briere C."/>
            <person name="Owens G.L."/>
            <person name="Carrere S."/>
            <person name="Mayjonade B."/>
            <person name="Legrand L."/>
            <person name="Gill N."/>
            <person name="Kane N.C."/>
            <person name="Bowers J.E."/>
            <person name="Hubner S."/>
            <person name="Bellec A."/>
            <person name="Berard A."/>
            <person name="Berges H."/>
            <person name="Blanchet N."/>
            <person name="Boniface M.C."/>
            <person name="Brunel D."/>
            <person name="Catrice O."/>
            <person name="Chaidir N."/>
            <person name="Claudel C."/>
            <person name="Donnadieu C."/>
            <person name="Faraut T."/>
            <person name="Fievet G."/>
            <person name="Helmstetter N."/>
            <person name="King M."/>
            <person name="Knapp S.J."/>
            <person name="Lai Z."/>
            <person name="Le Paslier M.C."/>
            <person name="Lippi Y."/>
            <person name="Lorenzon L."/>
            <person name="Mandel J.R."/>
            <person name="Marage G."/>
            <person name="Marchand G."/>
            <person name="Marquand E."/>
            <person name="Bret-Mestries E."/>
            <person name="Morien E."/>
            <person name="Nambeesan S."/>
            <person name="Nguyen T."/>
            <person name="Pegot-Espagnet P."/>
            <person name="Pouilly N."/>
            <person name="Raftis F."/>
            <person name="Sallet E."/>
            <person name="Schiex T."/>
            <person name="Thomas J."/>
            <person name="Vandecasteele C."/>
            <person name="Vares D."/>
            <person name="Vear F."/>
            <person name="Vautrin S."/>
            <person name="Crespi M."/>
            <person name="Mangin B."/>
            <person name="Burke J.M."/>
            <person name="Salse J."/>
            <person name="Munos S."/>
            <person name="Vincourt P."/>
            <person name="Rieseberg L.H."/>
            <person name="Langlade N.B."/>
        </authorList>
    </citation>
    <scope>NUCLEOTIDE SEQUENCE [LARGE SCALE GENOMIC DNA]</scope>
    <source>
        <strain evidence="5">cv. SF193</strain>
        <tissue evidence="3">Leaves</tissue>
    </source>
</reference>
<dbReference type="SUPFAM" id="SSF54695">
    <property type="entry name" value="POZ domain"/>
    <property type="match status" value="1"/>
</dbReference>
<dbReference type="InterPro" id="IPR000210">
    <property type="entry name" value="BTB/POZ_dom"/>
</dbReference>
<gene>
    <name evidence="4" type="ORF">HannXRQ_Chr13g0409131</name>
    <name evidence="3" type="ORF">HanXRQr2_Chr13g0594931</name>
</gene>
<keyword evidence="5" id="KW-1185">Reference proteome</keyword>
<dbReference type="SMART" id="SM00225">
    <property type="entry name" value="BTB"/>
    <property type="match status" value="1"/>
</dbReference>
<dbReference type="PANTHER" id="PTHR46672:SF4">
    <property type="entry name" value="OS08G0495500 PROTEIN"/>
    <property type="match status" value="1"/>
</dbReference>
<dbReference type="AlphaFoldDB" id="A0A251SU03"/>
<dbReference type="InterPro" id="IPR044714">
    <property type="entry name" value="AtSIBP1-like"/>
</dbReference>
<feature type="domain" description="BTB" evidence="2">
    <location>
        <begin position="162"/>
        <end position="221"/>
    </location>
</feature>
<name>A0A251SU03_HELAN</name>
<evidence type="ECO:0000313" key="4">
    <source>
        <dbReference type="EMBL" id="OTG02089.1"/>
    </source>
</evidence>
<accession>A0A251SU03</accession>